<dbReference type="Gene3D" id="3.20.20.450">
    <property type="entry name" value="EAL domain"/>
    <property type="match status" value="1"/>
</dbReference>
<evidence type="ECO:0000259" key="1">
    <source>
        <dbReference type="Pfam" id="PF00563"/>
    </source>
</evidence>
<comment type="caution">
    <text evidence="2">The sequence shown here is derived from an EMBL/GenBank/DDBJ whole genome shotgun (WGS) entry which is preliminary data.</text>
</comment>
<dbReference type="SUPFAM" id="SSF141868">
    <property type="entry name" value="EAL domain-like"/>
    <property type="match status" value="1"/>
</dbReference>
<dbReference type="InterPro" id="IPR035919">
    <property type="entry name" value="EAL_sf"/>
</dbReference>
<dbReference type="RefSeq" id="WP_128178346.1">
    <property type="nucleotide sequence ID" value="NZ_CP071409.1"/>
</dbReference>
<feature type="domain" description="EAL" evidence="1">
    <location>
        <begin position="10"/>
        <end position="215"/>
    </location>
</feature>
<dbReference type="InterPro" id="IPR001633">
    <property type="entry name" value="EAL_dom"/>
</dbReference>
<evidence type="ECO:0000313" key="2">
    <source>
        <dbReference type="EMBL" id="RWR01798.1"/>
    </source>
</evidence>
<dbReference type="Pfam" id="PF00563">
    <property type="entry name" value="EAL"/>
    <property type="match status" value="1"/>
</dbReference>
<protein>
    <recommendedName>
        <fullName evidence="1">EAL domain-containing protein</fullName>
    </recommendedName>
</protein>
<accession>A0A443IC73</accession>
<dbReference type="AlphaFoldDB" id="A0A443IC73"/>
<sequence length="219" mass="24876">MKDGNAYLFSFEPIYTVSGSLFAFELMTRCAAVENPNGCQQALSAGDCQRSVTQKITLFEEQIGVISDRFFSDKDAPIISVNIDTDISKYILGNLSMRNMLKKMPRLRFEVNEEIFHLNSTDAENWKKITQYCPVWLDRFGFGNSSLITVIDGHFEYVKISKDFFCKYKESTALRKLLDYIKPYCKGIIVEGAGTSSFRDLLTSLQIFALQGGFLLIDI</sequence>
<gene>
    <name evidence="2" type="ORF">ED28_12305</name>
</gene>
<dbReference type="Proteomes" id="UP000288794">
    <property type="component" value="Unassembled WGS sequence"/>
</dbReference>
<proteinExistence type="predicted"/>
<keyword evidence="3" id="KW-1185">Reference proteome</keyword>
<dbReference type="EMBL" id="JMEE01000034">
    <property type="protein sequence ID" value="RWR01798.1"/>
    <property type="molecule type" value="Genomic_DNA"/>
</dbReference>
<evidence type="ECO:0000313" key="3">
    <source>
        <dbReference type="Proteomes" id="UP000288794"/>
    </source>
</evidence>
<organism evidence="2 3">
    <name type="scientific">[Pantoea] beijingensis</name>
    <dbReference type="NCBI Taxonomy" id="1324864"/>
    <lineage>
        <taxon>Bacteria</taxon>
        <taxon>Pseudomonadati</taxon>
        <taxon>Pseudomonadota</taxon>
        <taxon>Gammaproteobacteria</taxon>
        <taxon>Enterobacterales</taxon>
        <taxon>Erwiniaceae</taxon>
        <taxon>Erwinia</taxon>
    </lineage>
</organism>
<name>A0A443IC73_9GAMM</name>
<reference evidence="2 3" key="1">
    <citation type="submission" date="2014-04" db="EMBL/GenBank/DDBJ databases">
        <title>Draft genome sequence of Pantoea beijingensis strain LMG 27579, an emerging pathogen to Pleurotus eryngii with potential industrial application.</title>
        <authorList>
            <person name="Xu F."/>
            <person name="Liu Y."/>
            <person name="Wang S."/>
            <person name="Yin Y."/>
            <person name="Ma Y."/>
            <person name="Zhao S."/>
            <person name="Rong C."/>
        </authorList>
    </citation>
    <scope>NUCLEOTIDE SEQUENCE [LARGE SCALE GENOMIC DNA]</scope>
    <source>
        <strain evidence="2 3">LMG 27579</strain>
    </source>
</reference>